<evidence type="ECO:0000259" key="1">
    <source>
        <dbReference type="PROSITE" id="PS50097"/>
    </source>
</evidence>
<dbReference type="Pfam" id="PF00651">
    <property type="entry name" value="BTB"/>
    <property type="match status" value="1"/>
</dbReference>
<dbReference type="EMBL" id="CAJVPY010000769">
    <property type="protein sequence ID" value="CAG8491303.1"/>
    <property type="molecule type" value="Genomic_DNA"/>
</dbReference>
<dbReference type="OrthoDB" id="408604at2759"/>
<sequence>MSLKTYSDSEFDVKIIVGNGQDTKEFKAHSTILSSRSLYFQIALSERWNNKEHGFYVFKNPNIYPNTFKIILDYIYKEETKLQASAETCLNLLAACDELELLDLAECAQKRLIKEHSSWLFSNLITSLNFVCQHDHFHKLYNHVLNFTCKNPYSLFDSNQFLTLDKLALIYPSNPILSRVITERTNKPIWSDKYHGICFGALDLNMNLDCWRYAHRNYYNRITNSGHFTVDEYEVFSIDNQRTSVVLKKILEFLELINKNEFLQAIAMALALVELS</sequence>
<name>A0A9N8WM45_9GLOM</name>
<gene>
    <name evidence="2" type="ORF">DERYTH_LOCUS2426</name>
</gene>
<dbReference type="SUPFAM" id="SSF54695">
    <property type="entry name" value="POZ domain"/>
    <property type="match status" value="1"/>
</dbReference>
<reference evidence="2" key="1">
    <citation type="submission" date="2021-06" db="EMBL/GenBank/DDBJ databases">
        <authorList>
            <person name="Kallberg Y."/>
            <person name="Tangrot J."/>
            <person name="Rosling A."/>
        </authorList>
    </citation>
    <scope>NUCLEOTIDE SEQUENCE</scope>
    <source>
        <strain evidence="2">MA453B</strain>
    </source>
</reference>
<proteinExistence type="predicted"/>
<evidence type="ECO:0000313" key="3">
    <source>
        <dbReference type="Proteomes" id="UP000789405"/>
    </source>
</evidence>
<dbReference type="AlphaFoldDB" id="A0A9N8WM45"/>
<dbReference type="SMART" id="SM00225">
    <property type="entry name" value="BTB"/>
    <property type="match status" value="1"/>
</dbReference>
<feature type="domain" description="BTB" evidence="1">
    <location>
        <begin position="11"/>
        <end position="84"/>
    </location>
</feature>
<comment type="caution">
    <text evidence="2">The sequence shown here is derived from an EMBL/GenBank/DDBJ whole genome shotgun (WGS) entry which is preliminary data.</text>
</comment>
<dbReference type="PANTHER" id="PTHR24413">
    <property type="entry name" value="SPECKLE-TYPE POZ PROTEIN"/>
    <property type="match status" value="1"/>
</dbReference>
<protein>
    <submittedName>
        <fullName evidence="2">10163_t:CDS:1</fullName>
    </submittedName>
</protein>
<dbReference type="InterPro" id="IPR000210">
    <property type="entry name" value="BTB/POZ_dom"/>
</dbReference>
<dbReference type="InterPro" id="IPR011333">
    <property type="entry name" value="SKP1/BTB/POZ_sf"/>
</dbReference>
<dbReference type="Proteomes" id="UP000789405">
    <property type="component" value="Unassembled WGS sequence"/>
</dbReference>
<keyword evidence="3" id="KW-1185">Reference proteome</keyword>
<evidence type="ECO:0000313" key="2">
    <source>
        <dbReference type="EMBL" id="CAG8491303.1"/>
    </source>
</evidence>
<dbReference type="CDD" id="cd18186">
    <property type="entry name" value="BTB_POZ_ZBTB_KLHL-like"/>
    <property type="match status" value="1"/>
</dbReference>
<dbReference type="PROSITE" id="PS50097">
    <property type="entry name" value="BTB"/>
    <property type="match status" value="1"/>
</dbReference>
<organism evidence="2 3">
    <name type="scientific">Dentiscutata erythropus</name>
    <dbReference type="NCBI Taxonomy" id="1348616"/>
    <lineage>
        <taxon>Eukaryota</taxon>
        <taxon>Fungi</taxon>
        <taxon>Fungi incertae sedis</taxon>
        <taxon>Mucoromycota</taxon>
        <taxon>Glomeromycotina</taxon>
        <taxon>Glomeromycetes</taxon>
        <taxon>Diversisporales</taxon>
        <taxon>Gigasporaceae</taxon>
        <taxon>Dentiscutata</taxon>
    </lineage>
</organism>
<dbReference type="Gene3D" id="3.30.710.10">
    <property type="entry name" value="Potassium Channel Kv1.1, Chain A"/>
    <property type="match status" value="1"/>
</dbReference>
<accession>A0A9N8WM45</accession>